<sequence>MLDSHLFVALPQPLAAGDHDAVGVNVADVVDLLVVEADRSVFLQHPVGDVDHAAVGNAAAAVGAGLDGRAVAGSVAGREARQPEAVAVEGAPPGGGRGASPACWPGCGACRFGGDREARRSTLGCGR</sequence>
<evidence type="ECO:0000313" key="1">
    <source>
        <dbReference type="EMBL" id="KAJ8459209.1"/>
    </source>
</evidence>
<keyword evidence="2" id="KW-1185">Reference proteome</keyword>
<dbReference type="EMBL" id="JAQQAF010000009">
    <property type="protein sequence ID" value="KAJ8459209.1"/>
    <property type="molecule type" value="Genomic_DNA"/>
</dbReference>
<accession>A0AAV8PYF7</accession>
<protein>
    <submittedName>
        <fullName evidence="1">Uncharacterized protein</fullName>
    </submittedName>
</protein>
<dbReference type="AlphaFoldDB" id="A0AAV8PYF7"/>
<reference evidence="1 2" key="1">
    <citation type="submission" date="2022-12" db="EMBL/GenBank/DDBJ databases">
        <title>Chromosome-scale assembly of the Ensete ventricosum genome.</title>
        <authorList>
            <person name="Dussert Y."/>
            <person name="Stocks J."/>
            <person name="Wendawek A."/>
            <person name="Woldeyes F."/>
            <person name="Nichols R.A."/>
            <person name="Borrell J.S."/>
        </authorList>
    </citation>
    <scope>NUCLEOTIDE SEQUENCE [LARGE SCALE GENOMIC DNA]</scope>
    <source>
        <strain evidence="2">cv. Maze</strain>
        <tissue evidence="1">Seeds</tissue>
    </source>
</reference>
<evidence type="ECO:0000313" key="2">
    <source>
        <dbReference type="Proteomes" id="UP001222027"/>
    </source>
</evidence>
<proteinExistence type="predicted"/>
<gene>
    <name evidence="1" type="ORF">OPV22_032135</name>
</gene>
<comment type="caution">
    <text evidence="1">The sequence shown here is derived from an EMBL/GenBank/DDBJ whole genome shotgun (WGS) entry which is preliminary data.</text>
</comment>
<dbReference type="Proteomes" id="UP001222027">
    <property type="component" value="Unassembled WGS sequence"/>
</dbReference>
<name>A0AAV8PYF7_ENSVE</name>
<organism evidence="1 2">
    <name type="scientific">Ensete ventricosum</name>
    <name type="common">Abyssinian banana</name>
    <name type="synonym">Musa ensete</name>
    <dbReference type="NCBI Taxonomy" id="4639"/>
    <lineage>
        <taxon>Eukaryota</taxon>
        <taxon>Viridiplantae</taxon>
        <taxon>Streptophyta</taxon>
        <taxon>Embryophyta</taxon>
        <taxon>Tracheophyta</taxon>
        <taxon>Spermatophyta</taxon>
        <taxon>Magnoliopsida</taxon>
        <taxon>Liliopsida</taxon>
        <taxon>Zingiberales</taxon>
        <taxon>Musaceae</taxon>
        <taxon>Ensete</taxon>
    </lineage>
</organism>